<evidence type="ECO:0000256" key="2">
    <source>
        <dbReference type="ARBA" id="ARBA00006844"/>
    </source>
</evidence>
<comment type="caution">
    <text evidence="7">The sequence shown here is derived from an EMBL/GenBank/DDBJ whole genome shotgun (WGS) entry which is preliminary data.</text>
</comment>
<evidence type="ECO:0000259" key="6">
    <source>
        <dbReference type="PROSITE" id="PS51263"/>
    </source>
</evidence>
<dbReference type="Pfam" id="PF00241">
    <property type="entry name" value="Cofilin_ADF"/>
    <property type="match status" value="1"/>
</dbReference>
<proteinExistence type="inferred from homology"/>
<dbReference type="OrthoDB" id="10249245at2759"/>
<evidence type="ECO:0000313" key="8">
    <source>
        <dbReference type="Proteomes" id="UP001140172"/>
    </source>
</evidence>
<evidence type="ECO:0000256" key="5">
    <source>
        <dbReference type="ARBA" id="ARBA00032427"/>
    </source>
</evidence>
<comment type="subcellular location">
    <subcellularLocation>
        <location evidence="1">Nucleus matrix</location>
    </subcellularLocation>
</comment>
<feature type="domain" description="ADF-H" evidence="6">
    <location>
        <begin position="2"/>
        <end position="119"/>
    </location>
</feature>
<dbReference type="PANTHER" id="PTHR11913">
    <property type="entry name" value="COFILIN-RELATED"/>
    <property type="match status" value="1"/>
</dbReference>
<dbReference type="GO" id="GO:0030042">
    <property type="term" value="P:actin filament depolymerization"/>
    <property type="evidence" value="ECO:0007669"/>
    <property type="project" value="InterPro"/>
</dbReference>
<dbReference type="InterPro" id="IPR017904">
    <property type="entry name" value="ADF/Cofilin"/>
</dbReference>
<keyword evidence="4" id="KW-0009">Actin-binding</keyword>
<dbReference type="InterPro" id="IPR029006">
    <property type="entry name" value="ADF-H/Gelsolin-like_dom_sf"/>
</dbReference>
<accession>A0A9W8LPX8</accession>
<dbReference type="PROSITE" id="PS51263">
    <property type="entry name" value="ADF_H"/>
    <property type="match status" value="1"/>
</dbReference>
<dbReference type="InterPro" id="IPR002108">
    <property type="entry name" value="ADF-H"/>
</dbReference>
<dbReference type="AlphaFoldDB" id="A0A9W8LPX8"/>
<protein>
    <recommendedName>
        <fullName evidence="3">Cofilin</fullName>
    </recommendedName>
    <alternativeName>
        <fullName evidence="5">Actin-depolymerizing factor 1</fullName>
    </alternativeName>
</protein>
<dbReference type="GO" id="GO:0016363">
    <property type="term" value="C:nuclear matrix"/>
    <property type="evidence" value="ECO:0007669"/>
    <property type="project" value="UniProtKB-SubCell"/>
</dbReference>
<evidence type="ECO:0000256" key="4">
    <source>
        <dbReference type="ARBA" id="ARBA00023203"/>
    </source>
</evidence>
<sequence length="119" mass="13644">MSSGIPVNEDCLKKFDAMKRLRLYKYVIFQMNADFTDVIVGHRYRAKKVSGDSSEIARITEGENAENTSNLEGASATEEEVFDDFLKHLPENECRYVIYDIEYTKKDVTSNKIVFVTTT</sequence>
<dbReference type="Proteomes" id="UP001140172">
    <property type="component" value="Unassembled WGS sequence"/>
</dbReference>
<keyword evidence="8" id="KW-1185">Reference proteome</keyword>
<evidence type="ECO:0000256" key="3">
    <source>
        <dbReference type="ARBA" id="ARBA00015630"/>
    </source>
</evidence>
<comment type="similarity">
    <text evidence="2">Belongs to the actin-binding proteins ADF family.</text>
</comment>
<dbReference type="SUPFAM" id="SSF55753">
    <property type="entry name" value="Actin depolymerizing proteins"/>
    <property type="match status" value="1"/>
</dbReference>
<gene>
    <name evidence="7" type="primary">COF1</name>
    <name evidence="7" type="ORF">GGI15_000334</name>
</gene>
<evidence type="ECO:0000313" key="7">
    <source>
        <dbReference type="EMBL" id="KAJ2787915.1"/>
    </source>
</evidence>
<evidence type="ECO:0000256" key="1">
    <source>
        <dbReference type="ARBA" id="ARBA00004109"/>
    </source>
</evidence>
<reference evidence="7" key="1">
    <citation type="submission" date="2022-07" db="EMBL/GenBank/DDBJ databases">
        <title>Phylogenomic reconstructions and comparative analyses of Kickxellomycotina fungi.</title>
        <authorList>
            <person name="Reynolds N.K."/>
            <person name="Stajich J.E."/>
            <person name="Barry K."/>
            <person name="Grigoriev I.V."/>
            <person name="Crous P."/>
            <person name="Smith M.E."/>
        </authorList>
    </citation>
    <scope>NUCLEOTIDE SEQUENCE</scope>
    <source>
        <strain evidence="7">BCRC 34489</strain>
    </source>
</reference>
<name>A0A9W8LPX8_9FUNG</name>
<dbReference type="GO" id="GO:0015629">
    <property type="term" value="C:actin cytoskeleton"/>
    <property type="evidence" value="ECO:0007669"/>
    <property type="project" value="InterPro"/>
</dbReference>
<dbReference type="GO" id="GO:0003779">
    <property type="term" value="F:actin binding"/>
    <property type="evidence" value="ECO:0007669"/>
    <property type="project" value="UniProtKB-KW"/>
</dbReference>
<organism evidence="7 8">
    <name type="scientific">Coemansia interrupta</name>
    <dbReference type="NCBI Taxonomy" id="1126814"/>
    <lineage>
        <taxon>Eukaryota</taxon>
        <taxon>Fungi</taxon>
        <taxon>Fungi incertae sedis</taxon>
        <taxon>Zoopagomycota</taxon>
        <taxon>Kickxellomycotina</taxon>
        <taxon>Kickxellomycetes</taxon>
        <taxon>Kickxellales</taxon>
        <taxon>Kickxellaceae</taxon>
        <taxon>Coemansia</taxon>
    </lineage>
</organism>
<dbReference type="Gene3D" id="3.40.20.10">
    <property type="entry name" value="Severin"/>
    <property type="match status" value="1"/>
</dbReference>
<dbReference type="EMBL" id="JANBUM010000008">
    <property type="protein sequence ID" value="KAJ2787915.1"/>
    <property type="molecule type" value="Genomic_DNA"/>
</dbReference>